<gene>
    <name evidence="1" type="ORF">COX81_03305</name>
</gene>
<dbReference type="AlphaFoldDB" id="A0A2M7V781"/>
<name>A0A2M7V781_9BACT</name>
<accession>A0A2M7V781</accession>
<comment type="caution">
    <text evidence="1">The sequence shown here is derived from an EMBL/GenBank/DDBJ whole genome shotgun (WGS) entry which is preliminary data.</text>
</comment>
<evidence type="ECO:0000313" key="1">
    <source>
        <dbReference type="EMBL" id="PIZ94503.1"/>
    </source>
</evidence>
<dbReference type="Proteomes" id="UP000228568">
    <property type="component" value="Unassembled WGS sequence"/>
</dbReference>
<dbReference type="EMBL" id="PFPK01000040">
    <property type="protein sequence ID" value="PIZ94503.1"/>
    <property type="molecule type" value="Genomic_DNA"/>
</dbReference>
<sequence length="66" mass="7760">MIFTVKGHSQKRIFYVKNGMTYKIDDELPFFVKKDVQYLSQDAFHVIPYSKKTIITTSIVENPTQM</sequence>
<organism evidence="1 2">
    <name type="scientific">Candidatus Magasanikbacteria bacterium CG_4_10_14_0_2_um_filter_37_12</name>
    <dbReference type="NCBI Taxonomy" id="1974637"/>
    <lineage>
        <taxon>Bacteria</taxon>
        <taxon>Candidatus Magasanikiibacteriota</taxon>
    </lineage>
</organism>
<evidence type="ECO:0000313" key="2">
    <source>
        <dbReference type="Proteomes" id="UP000228568"/>
    </source>
</evidence>
<proteinExistence type="predicted"/>
<protein>
    <submittedName>
        <fullName evidence="1">Uncharacterized protein</fullName>
    </submittedName>
</protein>
<reference evidence="2" key="1">
    <citation type="submission" date="2017-09" db="EMBL/GenBank/DDBJ databases">
        <title>Depth-based differentiation of microbial function through sediment-hosted aquifers and enrichment of novel symbionts in the deep terrestrial subsurface.</title>
        <authorList>
            <person name="Probst A.J."/>
            <person name="Ladd B."/>
            <person name="Jarett J.K."/>
            <person name="Geller-Mcgrath D.E."/>
            <person name="Sieber C.M.K."/>
            <person name="Emerson J.B."/>
            <person name="Anantharaman K."/>
            <person name="Thomas B.C."/>
            <person name="Malmstrom R."/>
            <person name="Stieglmeier M."/>
            <person name="Klingl A."/>
            <person name="Woyke T."/>
            <person name="Ryan C.M."/>
            <person name="Banfield J.F."/>
        </authorList>
    </citation>
    <scope>NUCLEOTIDE SEQUENCE [LARGE SCALE GENOMIC DNA]</scope>
</reference>